<dbReference type="EMBL" id="QSQN01000017">
    <property type="protein sequence ID" value="RGK39858.1"/>
    <property type="molecule type" value="Genomic_DNA"/>
</dbReference>
<evidence type="ECO:0000256" key="1">
    <source>
        <dbReference type="SAM" id="MobiDB-lite"/>
    </source>
</evidence>
<dbReference type="AlphaFoldDB" id="A0A3E4LQW6"/>
<organism evidence="3 4">
    <name type="scientific">[Ruminococcus] lactaris</name>
    <dbReference type="NCBI Taxonomy" id="46228"/>
    <lineage>
        <taxon>Bacteria</taxon>
        <taxon>Bacillati</taxon>
        <taxon>Bacillota</taxon>
        <taxon>Clostridia</taxon>
        <taxon>Lachnospirales</taxon>
        <taxon>Lachnospiraceae</taxon>
        <taxon>Mediterraneibacter</taxon>
    </lineage>
</organism>
<reference evidence="3 4" key="1">
    <citation type="submission" date="2018-08" db="EMBL/GenBank/DDBJ databases">
        <title>A genome reference for cultivated species of the human gut microbiota.</title>
        <authorList>
            <person name="Zou Y."/>
            <person name="Xue W."/>
            <person name="Luo G."/>
        </authorList>
    </citation>
    <scope>NUCLEOTIDE SEQUENCE [LARGE SCALE GENOMIC DNA]</scope>
    <source>
        <strain evidence="3 4">TF11-7</strain>
    </source>
</reference>
<accession>A0A3E4LQW6</accession>
<sequence>MIGEVIANTNVIRYLMAAMGILGVIAKLVNQVTLNRLIRAAGTMSKSTHRLIKLVKAKYEHACMVHDTVENTDAFVEKYIYEYRGFLFKIHTWRQIEILTVWFSGILALLGASADYLYYGAVESVYQYIAVGAAEMILLEVIRRMSDEPYKIHGVKMYMIDYLDNTCAVRQRRQRVTEKEELNVIASANYGAAEQPEKKEETVAAKPEMKQREKKVQNKKLFRKQREEPVELPINIEGEPRRVEPQMESGTGYDRESVREKGTESGRKTDFIAGVEVNAAAKAEARQAVREVLKERLNEEDKPALREEAIRQILEEFLA</sequence>
<feature type="region of interest" description="Disordered" evidence="1">
    <location>
        <begin position="239"/>
        <end position="268"/>
    </location>
</feature>
<feature type="transmembrane region" description="Helical" evidence="2">
    <location>
        <begin position="125"/>
        <end position="142"/>
    </location>
</feature>
<keyword evidence="2" id="KW-0812">Transmembrane</keyword>
<proteinExistence type="predicted"/>
<name>A0A3E4LQW6_9FIRM</name>
<protein>
    <submittedName>
        <fullName evidence="3">Uncharacterized protein</fullName>
    </submittedName>
</protein>
<keyword evidence="2" id="KW-0472">Membrane</keyword>
<evidence type="ECO:0000313" key="4">
    <source>
        <dbReference type="Proteomes" id="UP000260793"/>
    </source>
</evidence>
<evidence type="ECO:0000313" key="3">
    <source>
        <dbReference type="EMBL" id="RGK39858.1"/>
    </source>
</evidence>
<feature type="compositionally biased region" description="Basic and acidic residues" evidence="1">
    <location>
        <begin position="253"/>
        <end position="268"/>
    </location>
</feature>
<feature type="transmembrane region" description="Helical" evidence="2">
    <location>
        <begin position="98"/>
        <end position="119"/>
    </location>
</feature>
<keyword evidence="2" id="KW-1133">Transmembrane helix</keyword>
<gene>
    <name evidence="3" type="ORF">DXD17_07685</name>
</gene>
<dbReference type="Proteomes" id="UP000260793">
    <property type="component" value="Unassembled WGS sequence"/>
</dbReference>
<feature type="transmembrane region" description="Helical" evidence="2">
    <location>
        <begin position="12"/>
        <end position="29"/>
    </location>
</feature>
<comment type="caution">
    <text evidence="3">The sequence shown here is derived from an EMBL/GenBank/DDBJ whole genome shotgun (WGS) entry which is preliminary data.</text>
</comment>
<dbReference type="RefSeq" id="WP_117688157.1">
    <property type="nucleotide sequence ID" value="NZ_CATYQD010000004.1"/>
</dbReference>
<evidence type="ECO:0000256" key="2">
    <source>
        <dbReference type="SAM" id="Phobius"/>
    </source>
</evidence>